<dbReference type="EMBL" id="JARK01001360">
    <property type="protein sequence ID" value="EYC19553.1"/>
    <property type="molecule type" value="Genomic_DNA"/>
</dbReference>
<organism evidence="1 2">
    <name type="scientific">Ancylostoma ceylanicum</name>
    <dbReference type="NCBI Taxonomy" id="53326"/>
    <lineage>
        <taxon>Eukaryota</taxon>
        <taxon>Metazoa</taxon>
        <taxon>Ecdysozoa</taxon>
        <taxon>Nematoda</taxon>
        <taxon>Chromadorea</taxon>
        <taxon>Rhabditida</taxon>
        <taxon>Rhabditina</taxon>
        <taxon>Rhabditomorpha</taxon>
        <taxon>Strongyloidea</taxon>
        <taxon>Ancylostomatidae</taxon>
        <taxon>Ancylostomatinae</taxon>
        <taxon>Ancylostoma</taxon>
    </lineage>
</organism>
<dbReference type="Proteomes" id="UP000024635">
    <property type="component" value="Unassembled WGS sequence"/>
</dbReference>
<sequence>MISISFSQNFAGVSFFPYESMLTMKPHKFVHNMISLNPRMCGQNSLLFQCDVSPCCSELQGELAKSSILGDLGLMGMQLLESLF</sequence>
<reference evidence="2" key="1">
    <citation type="journal article" date="2015" name="Nat. Genet.">
        <title>The genome and transcriptome of the zoonotic hookworm Ancylostoma ceylanicum identify infection-specific gene families.</title>
        <authorList>
            <person name="Schwarz E.M."/>
            <person name="Hu Y."/>
            <person name="Antoshechkin I."/>
            <person name="Miller M.M."/>
            <person name="Sternberg P.W."/>
            <person name="Aroian R.V."/>
        </authorList>
    </citation>
    <scope>NUCLEOTIDE SEQUENCE</scope>
    <source>
        <strain evidence="2">HY135</strain>
    </source>
</reference>
<evidence type="ECO:0000313" key="2">
    <source>
        <dbReference type="Proteomes" id="UP000024635"/>
    </source>
</evidence>
<evidence type="ECO:0000313" key="1">
    <source>
        <dbReference type="EMBL" id="EYC19553.1"/>
    </source>
</evidence>
<comment type="caution">
    <text evidence="1">The sequence shown here is derived from an EMBL/GenBank/DDBJ whole genome shotgun (WGS) entry which is preliminary data.</text>
</comment>
<keyword evidence="2" id="KW-1185">Reference proteome</keyword>
<dbReference type="AlphaFoldDB" id="A0A016UYN5"/>
<protein>
    <submittedName>
        <fullName evidence="1">Uncharacterized protein</fullName>
    </submittedName>
</protein>
<proteinExistence type="predicted"/>
<dbReference type="OrthoDB" id="4540492at2759"/>
<gene>
    <name evidence="1" type="primary">Acey_s0024.g930</name>
    <name evidence="1" type="ORF">Y032_0024g930</name>
</gene>
<name>A0A016UYN5_9BILA</name>
<accession>A0A016UYN5</accession>